<dbReference type="InterPro" id="IPR050927">
    <property type="entry name" value="TRPM"/>
</dbReference>
<feature type="region of interest" description="Disordered" evidence="9">
    <location>
        <begin position="1149"/>
        <end position="1170"/>
    </location>
</feature>
<evidence type="ECO:0000256" key="5">
    <source>
        <dbReference type="ARBA" id="ARBA00022833"/>
    </source>
</evidence>
<organism evidence="12 13">
    <name type="scientific">Mytilus galloprovincialis</name>
    <name type="common">Mediterranean mussel</name>
    <dbReference type="NCBI Taxonomy" id="29158"/>
    <lineage>
        <taxon>Eukaryota</taxon>
        <taxon>Metazoa</taxon>
        <taxon>Spiralia</taxon>
        <taxon>Lophotrochozoa</taxon>
        <taxon>Mollusca</taxon>
        <taxon>Bivalvia</taxon>
        <taxon>Autobranchia</taxon>
        <taxon>Pteriomorphia</taxon>
        <taxon>Mytilida</taxon>
        <taxon>Mytiloidea</taxon>
        <taxon>Mytilidae</taxon>
        <taxon>Mytilinae</taxon>
        <taxon>Mytilus</taxon>
    </lineage>
</organism>
<reference evidence="12" key="1">
    <citation type="submission" date="2018-11" db="EMBL/GenBank/DDBJ databases">
        <authorList>
            <person name="Alioto T."/>
            <person name="Alioto T."/>
        </authorList>
    </citation>
    <scope>NUCLEOTIDE SEQUENCE</scope>
</reference>
<feature type="transmembrane region" description="Helical" evidence="10">
    <location>
        <begin position="740"/>
        <end position="759"/>
    </location>
</feature>
<dbReference type="GO" id="GO:0005261">
    <property type="term" value="F:monoatomic cation channel activity"/>
    <property type="evidence" value="ECO:0007669"/>
    <property type="project" value="TreeGrafter"/>
</dbReference>
<dbReference type="PANTHER" id="PTHR13800:SF1">
    <property type="entry name" value="TRANSIENT RECEPTOR POTENTIAL CATION CHANNEL TRPM"/>
    <property type="match status" value="1"/>
</dbReference>
<evidence type="ECO:0000313" key="12">
    <source>
        <dbReference type="EMBL" id="VDI32558.1"/>
    </source>
</evidence>
<dbReference type="PANTHER" id="PTHR13800">
    <property type="entry name" value="TRANSIENT RECEPTOR POTENTIAL CATION CHANNEL, SUBFAMILY M, MEMBER 6"/>
    <property type="match status" value="1"/>
</dbReference>
<dbReference type="SUPFAM" id="SSF57850">
    <property type="entry name" value="RING/U-box"/>
    <property type="match status" value="1"/>
</dbReference>
<dbReference type="SMART" id="SM00291">
    <property type="entry name" value="ZnF_ZZ"/>
    <property type="match status" value="1"/>
</dbReference>
<evidence type="ECO:0000256" key="7">
    <source>
        <dbReference type="ARBA" id="ARBA00023136"/>
    </source>
</evidence>
<dbReference type="EMBL" id="UYJE01004930">
    <property type="protein sequence ID" value="VDI32558.1"/>
    <property type="molecule type" value="Genomic_DNA"/>
</dbReference>
<evidence type="ECO:0000256" key="2">
    <source>
        <dbReference type="ARBA" id="ARBA00022692"/>
    </source>
</evidence>
<dbReference type="GO" id="GO:0008270">
    <property type="term" value="F:zinc ion binding"/>
    <property type="evidence" value="ECO:0007669"/>
    <property type="project" value="UniProtKB-KW"/>
</dbReference>
<evidence type="ECO:0000256" key="3">
    <source>
        <dbReference type="ARBA" id="ARBA00022723"/>
    </source>
</evidence>
<keyword evidence="6 10" id="KW-1133">Transmembrane helix</keyword>
<name>A0A8B6ECH7_MYTGA</name>
<dbReference type="GO" id="GO:0005886">
    <property type="term" value="C:plasma membrane"/>
    <property type="evidence" value="ECO:0007669"/>
    <property type="project" value="TreeGrafter"/>
</dbReference>
<sequence length="1215" mass="142280">MPRGTIVMMKTLRRDVFVQWDQIEESVNLHNIRLESNQHCTNREIEEGSRVVKIVLTSKEKSNVGTIVKVNITRQTARVRWDKQSEEKVQLYKLRLVGNYLTDKIENGSRVVRKTQTTRDEIPFGTIVNINQSKNEVHVKWDKPEEKVNPLDLRLYDNSPSEVKHTNVTCDECYTYPLRGIRWKCLHCDSYDLCTVCYMADEHNVSHIFSRIQSEDSKGKEMPARFDVKLTGYAFACGILEKSEVSLRKDNRKKGVVLVIIEDVIEVQWLTNHKRSRHNILELQCEDRTARQFYPDHLPILGKDTLGYLDVDFSHNNIAQKVNIRYRIEKEQTRSYKPVLYLIFANNQDTDISKDRCTLMDEAFEYSMFGVITLSKFFCFKQTKELVKKGFRIFERGDTNIEESEIKYFIRMAECVLDDKVLPVIISIRNGGLTEDVLISASILSLPIIRLKKSSPDVTVLTLENGSIEKATEHMTNLKTPWTVRKSETLIAIKNAESTEEISTIDEVQSNLDFEALICHVVIGVSISNRQKVYETDKEMFVNVLSMYLLKIEKWRIPEDAFKLAFDHRSIEYIYEQDLTTAFASGLRADLEALSRLTYLPTDWKEKALLRKKFYSGATQLIDTFVRIRHILVGCKILQDVSDDKKNEQIQRETSQRLKLYFTERATLITGFIHEATSNNDSVENELGESINHAGRLLVNHGYLEDAIKTKNKAFLDNKTVTDILNKMWYGEEKSFFRKVGLFILLALIHPFVMPILMINITAPPLKWLYQKYNLPFMKAFIQMLGYLTFLLVYSYMLLFKFQEIYYTHYALIGWMSSLGFNELKQAIVSARRKRLRRYICNVWNLLDWTVMIVYACGMLLLLEYPIPSRIILVLTFILLSIRILNMFSLSEYLGPKLVIIQKMFKDTFAFLIILSVIMMSYSVSFHSLNHQKSEFVWAEIERVMQHGFWMLLEQKQEYESECTIDTVEDIWTVCPTVGQRIAPYLKALYGLIAVILLLNLLIAIYSDTYQKVNYACKFHWSQLTTDFLEEYSIETIFPIHLQLLVLPFGLAHFVIWCVKYCYMYSNKRGRSMNKIQQGVHYDRSNSSESEGEQLKKNPMFVRDYDLKLKSTEEAERNAAARSKGKIEITEEDKMTKLQNQMDVMNRELKDQQKRNDEKLQNQIEDQRTRNDEMLKLMQENMKINNNNMSEIRYVIKTQFRHNTKKERQPVYTQL</sequence>
<proteinExistence type="predicted"/>
<feature type="transmembrane region" description="Helical" evidence="10">
    <location>
        <begin position="988"/>
        <end position="1006"/>
    </location>
</feature>
<evidence type="ECO:0000256" key="6">
    <source>
        <dbReference type="ARBA" id="ARBA00022989"/>
    </source>
</evidence>
<dbReference type="Gene3D" id="3.30.60.90">
    <property type="match status" value="1"/>
</dbReference>
<dbReference type="InterPro" id="IPR005821">
    <property type="entry name" value="Ion_trans_dom"/>
</dbReference>
<feature type="domain" description="ZZ-type" evidence="11">
    <location>
        <begin position="165"/>
        <end position="217"/>
    </location>
</feature>
<feature type="transmembrane region" description="Helical" evidence="10">
    <location>
        <begin position="909"/>
        <end position="930"/>
    </location>
</feature>
<dbReference type="PROSITE" id="PS50135">
    <property type="entry name" value="ZF_ZZ_2"/>
    <property type="match status" value="1"/>
</dbReference>
<keyword evidence="7 10" id="KW-0472">Membrane</keyword>
<keyword evidence="3" id="KW-0479">Metal-binding</keyword>
<protein>
    <recommendedName>
        <fullName evidence="11">ZZ-type domain-containing protein</fullName>
    </recommendedName>
</protein>
<dbReference type="PROSITE" id="PS01357">
    <property type="entry name" value="ZF_ZZ_1"/>
    <property type="match status" value="1"/>
</dbReference>
<feature type="transmembrane region" description="Helical" evidence="10">
    <location>
        <begin position="843"/>
        <end position="863"/>
    </location>
</feature>
<dbReference type="InterPro" id="IPR000433">
    <property type="entry name" value="Znf_ZZ"/>
</dbReference>
<evidence type="ECO:0000256" key="8">
    <source>
        <dbReference type="PROSITE-ProRule" id="PRU00228"/>
    </source>
</evidence>
<evidence type="ECO:0000259" key="11">
    <source>
        <dbReference type="PROSITE" id="PS50135"/>
    </source>
</evidence>
<feature type="transmembrane region" description="Helical" evidence="10">
    <location>
        <begin position="1040"/>
        <end position="1063"/>
    </location>
</feature>
<dbReference type="Proteomes" id="UP000596742">
    <property type="component" value="Unassembled WGS sequence"/>
</dbReference>
<keyword evidence="13" id="KW-1185">Reference proteome</keyword>
<keyword evidence="5" id="KW-0862">Zinc</keyword>
<feature type="transmembrane region" description="Helical" evidence="10">
    <location>
        <begin position="780"/>
        <end position="799"/>
    </location>
</feature>
<evidence type="ECO:0000256" key="9">
    <source>
        <dbReference type="SAM" id="MobiDB-lite"/>
    </source>
</evidence>
<evidence type="ECO:0000313" key="13">
    <source>
        <dbReference type="Proteomes" id="UP000596742"/>
    </source>
</evidence>
<keyword evidence="2 10" id="KW-0812">Transmembrane</keyword>
<dbReference type="GO" id="GO:0030001">
    <property type="term" value="P:metal ion transport"/>
    <property type="evidence" value="ECO:0007669"/>
    <property type="project" value="TreeGrafter"/>
</dbReference>
<dbReference type="Pfam" id="PF00520">
    <property type="entry name" value="Ion_trans"/>
    <property type="match status" value="1"/>
</dbReference>
<gene>
    <name evidence="12" type="ORF">MGAL_10B055145</name>
</gene>
<dbReference type="Pfam" id="PF00569">
    <property type="entry name" value="ZZ"/>
    <property type="match status" value="1"/>
</dbReference>
<evidence type="ECO:0000256" key="1">
    <source>
        <dbReference type="ARBA" id="ARBA00004141"/>
    </source>
</evidence>
<evidence type="ECO:0000256" key="10">
    <source>
        <dbReference type="SAM" id="Phobius"/>
    </source>
</evidence>
<evidence type="ECO:0000256" key="4">
    <source>
        <dbReference type="ARBA" id="ARBA00022771"/>
    </source>
</evidence>
<dbReference type="AlphaFoldDB" id="A0A8B6ECH7"/>
<keyword evidence="4 8" id="KW-0863">Zinc-finger</keyword>
<comment type="caution">
    <text evidence="12">The sequence shown here is derived from an EMBL/GenBank/DDBJ whole genome shotgun (WGS) entry which is preliminary data.</text>
</comment>
<feature type="transmembrane region" description="Helical" evidence="10">
    <location>
        <begin position="869"/>
        <end position="888"/>
    </location>
</feature>
<dbReference type="OrthoDB" id="6068913at2759"/>
<comment type="subcellular location">
    <subcellularLocation>
        <location evidence="1">Membrane</location>
        <topology evidence="1">Multi-pass membrane protein</topology>
    </subcellularLocation>
</comment>
<dbReference type="InterPro" id="IPR043145">
    <property type="entry name" value="Znf_ZZ_sf"/>
</dbReference>
<accession>A0A8B6ECH7</accession>